<comment type="caution">
    <text evidence="8">The sequence shown here is derived from an EMBL/GenBank/DDBJ whole genome shotgun (WGS) entry which is preliminary data.</text>
</comment>
<evidence type="ECO:0000256" key="5">
    <source>
        <dbReference type="SAM" id="Coils"/>
    </source>
</evidence>
<dbReference type="OrthoDB" id="1638493at2759"/>
<feature type="compositionally biased region" description="Polar residues" evidence="6">
    <location>
        <begin position="37"/>
        <end position="52"/>
    </location>
</feature>
<evidence type="ECO:0000259" key="7">
    <source>
        <dbReference type="PROSITE" id="PS50833"/>
    </source>
</evidence>
<dbReference type="SMART" id="SM00879">
    <property type="entry name" value="Brix"/>
    <property type="match status" value="1"/>
</dbReference>
<proteinExistence type="inferred from homology"/>
<keyword evidence="4" id="KW-0539">Nucleus</keyword>
<gene>
    <name evidence="8" type="ORF">BaOVIS_015230</name>
</gene>
<dbReference type="PROSITE" id="PS50833">
    <property type="entry name" value="BRIX"/>
    <property type="match status" value="1"/>
</dbReference>
<evidence type="ECO:0000256" key="1">
    <source>
        <dbReference type="ARBA" id="ARBA00004604"/>
    </source>
</evidence>
<dbReference type="InterPro" id="IPR026532">
    <property type="entry name" value="BRX1"/>
</dbReference>
<accession>A0A9W5WUR0</accession>
<feature type="region of interest" description="Disordered" evidence="6">
    <location>
        <begin position="35"/>
        <end position="70"/>
    </location>
</feature>
<dbReference type="Proteomes" id="UP001057455">
    <property type="component" value="Unassembled WGS sequence"/>
</dbReference>
<organism evidence="8 9">
    <name type="scientific">Babesia ovis</name>
    <dbReference type="NCBI Taxonomy" id="5869"/>
    <lineage>
        <taxon>Eukaryota</taxon>
        <taxon>Sar</taxon>
        <taxon>Alveolata</taxon>
        <taxon>Apicomplexa</taxon>
        <taxon>Aconoidasida</taxon>
        <taxon>Piroplasmida</taxon>
        <taxon>Babesiidae</taxon>
        <taxon>Babesia</taxon>
    </lineage>
</organism>
<keyword evidence="9" id="KW-1185">Reference proteome</keyword>
<keyword evidence="5" id="KW-0175">Coiled coil</keyword>
<protein>
    <submittedName>
        <fullName evidence="8">Brix domain-containing protein</fullName>
    </submittedName>
</protein>
<evidence type="ECO:0000313" key="8">
    <source>
        <dbReference type="EMBL" id="GFE54119.1"/>
    </source>
</evidence>
<evidence type="ECO:0000256" key="3">
    <source>
        <dbReference type="ARBA" id="ARBA00022517"/>
    </source>
</evidence>
<dbReference type="GO" id="GO:0006364">
    <property type="term" value="P:rRNA processing"/>
    <property type="evidence" value="ECO:0007669"/>
    <property type="project" value="InterPro"/>
</dbReference>
<sequence length="350" mass="39851">MEKVVNKKSKADIKKQLVEKGESIRKSMEDIVKQDVKANTSSIARKSSTKSGSIAKHKENVNVDSDSDDEADMDPYRLKDAYYIKQNTKYTNKKKTMVLASRGISSMGRQLMKDIRLLLPHHKEESKLEKKDTHKALNTLAELSGCNSVIFIESRKGEMYIWIALTPYGPTFKGRLSNIHTLRDSTFFGNCLLYSRPLVTFDAGFDSAPHLQLAKGLISQVFGTPNNHPKSKPFYDHCLSFFYFDGRIVFRHYQIGPENEYGINKPDQQVLTEIGPQFVIEPIITLAGSFNGAVLWQNPNYISPIMMRRAKREAEALRREEKDLNKKNKKEEVGLPEDELSIQKVFSAPI</sequence>
<dbReference type="InterPro" id="IPR007109">
    <property type="entry name" value="Brix"/>
</dbReference>
<dbReference type="PANTHER" id="PTHR13634">
    <property type="entry name" value="RIBOSOME BIOGENESIS PROTEIN BRIX"/>
    <property type="match status" value="1"/>
</dbReference>
<dbReference type="EMBL" id="BLIY01000009">
    <property type="protein sequence ID" value="GFE54119.1"/>
    <property type="molecule type" value="Genomic_DNA"/>
</dbReference>
<comment type="similarity">
    <text evidence="2">Belongs to the BRX1 family.</text>
</comment>
<reference evidence="8" key="1">
    <citation type="submission" date="2019-12" db="EMBL/GenBank/DDBJ databases">
        <title>Genome sequence of Babesia ovis.</title>
        <authorList>
            <person name="Yamagishi J."/>
            <person name="Sevinc F."/>
            <person name="Xuan X."/>
        </authorList>
    </citation>
    <scope>NUCLEOTIDE SEQUENCE</scope>
    <source>
        <strain evidence="8">Selcuk</strain>
    </source>
</reference>
<dbReference type="GO" id="GO:0000027">
    <property type="term" value="P:ribosomal large subunit assembly"/>
    <property type="evidence" value="ECO:0007669"/>
    <property type="project" value="TreeGrafter"/>
</dbReference>
<dbReference type="GO" id="GO:0019843">
    <property type="term" value="F:rRNA binding"/>
    <property type="evidence" value="ECO:0007669"/>
    <property type="project" value="InterPro"/>
</dbReference>
<dbReference type="AlphaFoldDB" id="A0A9W5WUR0"/>
<feature type="domain" description="Brix" evidence="7">
    <location>
        <begin position="94"/>
        <end position="291"/>
    </location>
</feature>
<evidence type="ECO:0000256" key="4">
    <source>
        <dbReference type="ARBA" id="ARBA00023242"/>
    </source>
</evidence>
<dbReference type="GO" id="GO:0005730">
    <property type="term" value="C:nucleolus"/>
    <property type="evidence" value="ECO:0007669"/>
    <property type="project" value="UniProtKB-SubCell"/>
</dbReference>
<keyword evidence="3" id="KW-0690">Ribosome biogenesis</keyword>
<evidence type="ECO:0000256" key="2">
    <source>
        <dbReference type="ARBA" id="ARBA00006369"/>
    </source>
</evidence>
<dbReference type="PANTHER" id="PTHR13634:SF0">
    <property type="entry name" value="RIBOSOME BIOGENESIS PROTEIN BRX1 HOMOLOG"/>
    <property type="match status" value="1"/>
</dbReference>
<dbReference type="SUPFAM" id="SSF52954">
    <property type="entry name" value="Class II aaRS ABD-related"/>
    <property type="match status" value="1"/>
</dbReference>
<evidence type="ECO:0000256" key="6">
    <source>
        <dbReference type="SAM" id="MobiDB-lite"/>
    </source>
</evidence>
<name>A0A9W5WUR0_BABOV</name>
<comment type="subcellular location">
    <subcellularLocation>
        <location evidence="1">Nucleus</location>
        <location evidence="1">Nucleolus</location>
    </subcellularLocation>
</comment>
<feature type="coiled-coil region" evidence="5">
    <location>
        <begin position="307"/>
        <end position="334"/>
    </location>
</feature>
<dbReference type="Pfam" id="PF04427">
    <property type="entry name" value="Brix"/>
    <property type="match status" value="1"/>
</dbReference>
<evidence type="ECO:0000313" key="9">
    <source>
        <dbReference type="Proteomes" id="UP001057455"/>
    </source>
</evidence>